<feature type="domain" description="Thioredoxin" evidence="13">
    <location>
        <begin position="91"/>
        <end position="257"/>
    </location>
</feature>
<dbReference type="Pfam" id="PF02630">
    <property type="entry name" value="SCO1-SenC"/>
    <property type="match status" value="1"/>
</dbReference>
<keyword evidence="3 9" id="KW-0479">Metal-binding</keyword>
<evidence type="ECO:0000259" key="13">
    <source>
        <dbReference type="PROSITE" id="PS51352"/>
    </source>
</evidence>
<dbReference type="GO" id="GO:0033617">
    <property type="term" value="P:mitochondrial respiratory chain complex IV assembly"/>
    <property type="evidence" value="ECO:0007669"/>
    <property type="project" value="TreeGrafter"/>
</dbReference>
<evidence type="ECO:0000256" key="2">
    <source>
        <dbReference type="ARBA" id="ARBA00010996"/>
    </source>
</evidence>
<accession>A0A8K0UVT1</accession>
<keyword evidence="12" id="KW-0812">Transmembrane</keyword>
<dbReference type="Gene3D" id="3.40.30.10">
    <property type="entry name" value="Glutaredoxin"/>
    <property type="match status" value="1"/>
</dbReference>
<feature type="binding site" evidence="9">
    <location>
        <position position="222"/>
    </location>
    <ligand>
        <name>Cu cation</name>
        <dbReference type="ChEBI" id="CHEBI:23378"/>
    </ligand>
</feature>
<dbReference type="OrthoDB" id="270009at2759"/>
<dbReference type="SUPFAM" id="SSF52833">
    <property type="entry name" value="Thioredoxin-like"/>
    <property type="match status" value="1"/>
</dbReference>
<dbReference type="CDD" id="cd02968">
    <property type="entry name" value="SCO"/>
    <property type="match status" value="1"/>
</dbReference>
<feature type="transmembrane region" description="Helical" evidence="12">
    <location>
        <begin position="49"/>
        <end position="75"/>
    </location>
</feature>
<gene>
    <name evidence="14" type="ORF">BXZ70DRAFT_967521</name>
</gene>
<dbReference type="GO" id="GO:0005507">
    <property type="term" value="F:copper ion binding"/>
    <property type="evidence" value="ECO:0007669"/>
    <property type="project" value="InterPro"/>
</dbReference>
<dbReference type="InterPro" id="IPR003782">
    <property type="entry name" value="SCO1/SenC"/>
</dbReference>
<evidence type="ECO:0000256" key="12">
    <source>
        <dbReference type="SAM" id="Phobius"/>
    </source>
</evidence>
<dbReference type="EMBL" id="JAEVFJ010000004">
    <property type="protein sequence ID" value="KAH8105412.1"/>
    <property type="molecule type" value="Genomic_DNA"/>
</dbReference>
<reference evidence="14" key="1">
    <citation type="journal article" date="2021" name="New Phytol.">
        <title>Evolutionary innovations through gain and loss of genes in the ectomycorrhizal Boletales.</title>
        <authorList>
            <person name="Wu G."/>
            <person name="Miyauchi S."/>
            <person name="Morin E."/>
            <person name="Kuo A."/>
            <person name="Drula E."/>
            <person name="Varga T."/>
            <person name="Kohler A."/>
            <person name="Feng B."/>
            <person name="Cao Y."/>
            <person name="Lipzen A."/>
            <person name="Daum C."/>
            <person name="Hundley H."/>
            <person name="Pangilinan J."/>
            <person name="Johnson J."/>
            <person name="Barry K."/>
            <person name="LaButti K."/>
            <person name="Ng V."/>
            <person name="Ahrendt S."/>
            <person name="Min B."/>
            <person name="Choi I.G."/>
            <person name="Park H."/>
            <person name="Plett J.M."/>
            <person name="Magnuson J."/>
            <person name="Spatafora J.W."/>
            <person name="Nagy L.G."/>
            <person name="Henrissat B."/>
            <person name="Grigoriev I.V."/>
            <person name="Yang Z.L."/>
            <person name="Xu J."/>
            <person name="Martin F.M."/>
        </authorList>
    </citation>
    <scope>NUCLEOTIDE SEQUENCE</scope>
    <source>
        <strain evidence="14">KKN 215</strain>
    </source>
</reference>
<sequence>MFNALRAVTKPRRVLTQWRVAPRSIPRSQTRPYSVTPSSHENSKTRDRAAVGVFTPTAAAIFIATGAALFAYFKYEKERLQEQRRQELEDKQVGRPNVGGPLNLTTHQGKPFTEQDLLGHWSLIYFGFTNCPDICPEELDKMSAAVDQLDKEYGPVVQPIFISVDPARDSQAQISRYVADFHPRLLGLFGDYASTKSACKSYRVYFSTPPNAKATDDYLVDHSIFFYFMDPNGKFVDAFGKASTVEDVVARVQKEVKVWQERTGKVV</sequence>
<dbReference type="PROSITE" id="PS51352">
    <property type="entry name" value="THIOREDOXIN_2"/>
    <property type="match status" value="1"/>
</dbReference>
<evidence type="ECO:0000256" key="4">
    <source>
        <dbReference type="ARBA" id="ARBA00022792"/>
    </source>
</evidence>
<dbReference type="PANTHER" id="PTHR12151">
    <property type="entry name" value="ELECTRON TRANSPORT PROTIN SCO1/SENC FAMILY MEMBER"/>
    <property type="match status" value="1"/>
</dbReference>
<proteinExistence type="inferred from homology"/>
<keyword evidence="15" id="KW-1185">Reference proteome</keyword>
<keyword evidence="7 12" id="KW-0472">Membrane</keyword>
<evidence type="ECO:0000256" key="6">
    <source>
        <dbReference type="ARBA" id="ARBA00023128"/>
    </source>
</evidence>
<comment type="subcellular location">
    <subcellularLocation>
        <location evidence="1 8">Mitochondrion inner membrane</location>
    </subcellularLocation>
</comment>
<evidence type="ECO:0000256" key="3">
    <source>
        <dbReference type="ARBA" id="ARBA00022723"/>
    </source>
</evidence>
<evidence type="ECO:0000256" key="10">
    <source>
        <dbReference type="PIRSR" id="PIRSR603782-2"/>
    </source>
</evidence>
<comment type="similarity">
    <text evidence="2 8">Belongs to the SCO1/2 family.</text>
</comment>
<keyword evidence="12" id="KW-1133">Transmembrane helix</keyword>
<dbReference type="GO" id="GO:0005743">
    <property type="term" value="C:mitochondrial inner membrane"/>
    <property type="evidence" value="ECO:0007669"/>
    <property type="project" value="UniProtKB-SubCell"/>
</dbReference>
<evidence type="ECO:0000313" key="15">
    <source>
        <dbReference type="Proteomes" id="UP000813824"/>
    </source>
</evidence>
<evidence type="ECO:0000256" key="5">
    <source>
        <dbReference type="ARBA" id="ARBA00023008"/>
    </source>
</evidence>
<protein>
    <submittedName>
        <fullName evidence="14">SCO1 protein</fullName>
    </submittedName>
</protein>
<dbReference type="AlphaFoldDB" id="A0A8K0UVT1"/>
<evidence type="ECO:0000313" key="14">
    <source>
        <dbReference type="EMBL" id="KAH8105412.1"/>
    </source>
</evidence>
<evidence type="ECO:0000256" key="9">
    <source>
        <dbReference type="PIRSR" id="PIRSR037736-1"/>
    </source>
</evidence>
<dbReference type="InterPro" id="IPR017276">
    <property type="entry name" value="Synth_of_cyt-c-oxidase_Sco1/2"/>
</dbReference>
<keyword evidence="4 8" id="KW-0999">Mitochondrion inner membrane</keyword>
<dbReference type="Proteomes" id="UP000813824">
    <property type="component" value="Unassembled WGS sequence"/>
</dbReference>
<evidence type="ECO:0000256" key="8">
    <source>
        <dbReference type="PIRNR" id="PIRNR037736"/>
    </source>
</evidence>
<keyword evidence="6 8" id="KW-0496">Mitochondrion</keyword>
<feature type="region of interest" description="Disordered" evidence="11">
    <location>
        <begin position="87"/>
        <end position="106"/>
    </location>
</feature>
<feature type="binding site" evidence="9">
    <location>
        <position position="131"/>
    </location>
    <ligand>
        <name>Cu cation</name>
        <dbReference type="ChEBI" id="CHEBI:23378"/>
    </ligand>
</feature>
<dbReference type="PANTHER" id="PTHR12151:SF5">
    <property type="entry name" value="AT19154P"/>
    <property type="match status" value="1"/>
</dbReference>
<keyword evidence="5 9" id="KW-0186">Copper</keyword>
<feature type="disulfide bond" description="Redox-active" evidence="10">
    <location>
        <begin position="131"/>
        <end position="135"/>
    </location>
</feature>
<dbReference type="GO" id="GO:0016531">
    <property type="term" value="F:copper chaperone activity"/>
    <property type="evidence" value="ECO:0007669"/>
    <property type="project" value="InterPro"/>
</dbReference>
<dbReference type="FunFam" id="3.40.30.10:FF:000013">
    <property type="entry name" value="Blast:Protein SCO1 homolog, mitochondrial"/>
    <property type="match status" value="1"/>
</dbReference>
<evidence type="ECO:0000256" key="1">
    <source>
        <dbReference type="ARBA" id="ARBA00004273"/>
    </source>
</evidence>
<dbReference type="InterPro" id="IPR013766">
    <property type="entry name" value="Thioredoxin_domain"/>
</dbReference>
<dbReference type="GO" id="GO:0006878">
    <property type="term" value="P:intracellular copper ion homeostasis"/>
    <property type="evidence" value="ECO:0007669"/>
    <property type="project" value="UniProtKB-UniRule"/>
</dbReference>
<organism evidence="14 15">
    <name type="scientific">Cristinia sonorae</name>
    <dbReference type="NCBI Taxonomy" id="1940300"/>
    <lineage>
        <taxon>Eukaryota</taxon>
        <taxon>Fungi</taxon>
        <taxon>Dikarya</taxon>
        <taxon>Basidiomycota</taxon>
        <taxon>Agaricomycotina</taxon>
        <taxon>Agaricomycetes</taxon>
        <taxon>Agaricomycetidae</taxon>
        <taxon>Agaricales</taxon>
        <taxon>Pleurotineae</taxon>
        <taxon>Stephanosporaceae</taxon>
        <taxon>Cristinia</taxon>
    </lineage>
</organism>
<evidence type="ECO:0000256" key="11">
    <source>
        <dbReference type="SAM" id="MobiDB-lite"/>
    </source>
</evidence>
<dbReference type="PIRSF" id="PIRSF037736">
    <property type="entry name" value="SCO1"/>
    <property type="match status" value="1"/>
</dbReference>
<evidence type="ECO:0000256" key="7">
    <source>
        <dbReference type="ARBA" id="ARBA00023136"/>
    </source>
</evidence>
<comment type="caution">
    <text evidence="14">The sequence shown here is derived from an EMBL/GenBank/DDBJ whole genome shotgun (WGS) entry which is preliminary data.</text>
</comment>
<feature type="binding site" evidence="9">
    <location>
        <position position="135"/>
    </location>
    <ligand>
        <name>Cu cation</name>
        <dbReference type="ChEBI" id="CHEBI:23378"/>
    </ligand>
</feature>
<dbReference type="InterPro" id="IPR036249">
    <property type="entry name" value="Thioredoxin-like_sf"/>
</dbReference>
<keyword evidence="10" id="KW-1015">Disulfide bond</keyword>
<name>A0A8K0UVT1_9AGAR</name>